<evidence type="ECO:0000259" key="6">
    <source>
        <dbReference type="PROSITE" id="PS51011"/>
    </source>
</evidence>
<sequence>NCKWREGTRREPKIPLQRPPLAKPHLSPCTARHETAARAGSGVFPGKARVMEGEDCDTEDYKKRRAEFVEKVFRFHERRGTPLKRLPMLGGRELNIYHLYQEVEKRGGSEKVTRVRMWGEIARTFNLPSTVTSASYAIRNHFIK</sequence>
<dbReference type="EMBL" id="CASHTH010002047">
    <property type="protein sequence ID" value="CAI8023975.1"/>
    <property type="molecule type" value="Genomic_DNA"/>
</dbReference>
<evidence type="ECO:0000313" key="7">
    <source>
        <dbReference type="EMBL" id="CAI8023975.1"/>
    </source>
</evidence>
<name>A0AA35S5S4_GEOBA</name>
<feature type="compositionally biased region" description="Basic and acidic residues" evidence="5">
    <location>
        <begin position="1"/>
        <end position="13"/>
    </location>
</feature>
<dbReference type="SMART" id="SM00501">
    <property type="entry name" value="BRIGHT"/>
    <property type="match status" value="1"/>
</dbReference>
<dbReference type="SMART" id="SM01014">
    <property type="entry name" value="ARID"/>
    <property type="match status" value="1"/>
</dbReference>
<keyword evidence="2" id="KW-0238">DNA-binding</keyword>
<reference evidence="7" key="1">
    <citation type="submission" date="2023-03" db="EMBL/GenBank/DDBJ databases">
        <authorList>
            <person name="Steffen K."/>
            <person name="Cardenas P."/>
        </authorList>
    </citation>
    <scope>NUCLEOTIDE SEQUENCE</scope>
</reference>
<gene>
    <name evidence="7" type="ORF">GBAR_LOCUS13977</name>
</gene>
<dbReference type="Proteomes" id="UP001174909">
    <property type="component" value="Unassembled WGS sequence"/>
</dbReference>
<keyword evidence="3" id="KW-0804">Transcription</keyword>
<feature type="region of interest" description="Disordered" evidence="5">
    <location>
        <begin position="1"/>
        <end position="26"/>
    </location>
</feature>
<feature type="domain" description="ARID" evidence="6">
    <location>
        <begin position="62"/>
        <end position="144"/>
    </location>
</feature>
<keyword evidence="4" id="KW-0539">Nucleus</keyword>
<evidence type="ECO:0000256" key="5">
    <source>
        <dbReference type="SAM" id="MobiDB-lite"/>
    </source>
</evidence>
<dbReference type="GO" id="GO:0005634">
    <property type="term" value="C:nucleus"/>
    <property type="evidence" value="ECO:0007669"/>
    <property type="project" value="TreeGrafter"/>
</dbReference>
<dbReference type="Gene3D" id="1.10.150.60">
    <property type="entry name" value="ARID DNA-binding domain"/>
    <property type="match status" value="1"/>
</dbReference>
<dbReference type="InterPro" id="IPR045147">
    <property type="entry name" value="ARI3A/B/C"/>
</dbReference>
<dbReference type="AlphaFoldDB" id="A0AA35S5S4"/>
<evidence type="ECO:0000256" key="1">
    <source>
        <dbReference type="ARBA" id="ARBA00023015"/>
    </source>
</evidence>
<dbReference type="PANTHER" id="PTHR15348:SF0">
    <property type="entry name" value="PROTEIN DEAD RINGER"/>
    <property type="match status" value="1"/>
</dbReference>
<evidence type="ECO:0000256" key="4">
    <source>
        <dbReference type="ARBA" id="ARBA00023242"/>
    </source>
</evidence>
<keyword evidence="1" id="KW-0805">Transcription regulation</keyword>
<proteinExistence type="predicted"/>
<dbReference type="GO" id="GO:0003677">
    <property type="term" value="F:DNA binding"/>
    <property type="evidence" value="ECO:0007669"/>
    <property type="project" value="UniProtKB-KW"/>
</dbReference>
<protein>
    <submittedName>
        <fullName evidence="7">AT-rich interactive domain-containing protein 3B</fullName>
    </submittedName>
</protein>
<accession>A0AA35S5S4</accession>
<feature type="non-terminal residue" evidence="7">
    <location>
        <position position="1"/>
    </location>
</feature>
<evidence type="ECO:0000256" key="2">
    <source>
        <dbReference type="ARBA" id="ARBA00023125"/>
    </source>
</evidence>
<dbReference type="PANTHER" id="PTHR15348">
    <property type="entry name" value="AT-RICH INTERACTIVE DOMAIN-CONTAINING PROTEIN ARID DOMAIN- CONTAINING PROTEIN DEAD RINGER PROTEIN B-CELL REGULATOR OF IGH TRANSCRIPTION BRIGHT"/>
    <property type="match status" value="1"/>
</dbReference>
<dbReference type="PROSITE" id="PS51011">
    <property type="entry name" value="ARID"/>
    <property type="match status" value="1"/>
</dbReference>
<dbReference type="GO" id="GO:0006357">
    <property type="term" value="P:regulation of transcription by RNA polymerase II"/>
    <property type="evidence" value="ECO:0007669"/>
    <property type="project" value="InterPro"/>
</dbReference>
<organism evidence="7 8">
    <name type="scientific">Geodia barretti</name>
    <name type="common">Barrett's horny sponge</name>
    <dbReference type="NCBI Taxonomy" id="519541"/>
    <lineage>
        <taxon>Eukaryota</taxon>
        <taxon>Metazoa</taxon>
        <taxon>Porifera</taxon>
        <taxon>Demospongiae</taxon>
        <taxon>Heteroscleromorpha</taxon>
        <taxon>Tetractinellida</taxon>
        <taxon>Astrophorina</taxon>
        <taxon>Geodiidae</taxon>
        <taxon>Geodia</taxon>
    </lineage>
</organism>
<dbReference type="InterPro" id="IPR001606">
    <property type="entry name" value="ARID_dom"/>
</dbReference>
<keyword evidence="8" id="KW-1185">Reference proteome</keyword>
<dbReference type="Pfam" id="PF01388">
    <property type="entry name" value="ARID"/>
    <property type="match status" value="1"/>
</dbReference>
<dbReference type="SUPFAM" id="SSF46774">
    <property type="entry name" value="ARID-like"/>
    <property type="match status" value="1"/>
</dbReference>
<dbReference type="InterPro" id="IPR036431">
    <property type="entry name" value="ARID_dom_sf"/>
</dbReference>
<evidence type="ECO:0000313" key="8">
    <source>
        <dbReference type="Proteomes" id="UP001174909"/>
    </source>
</evidence>
<dbReference type="CDD" id="cd16100">
    <property type="entry name" value="ARID"/>
    <property type="match status" value="1"/>
</dbReference>
<comment type="caution">
    <text evidence="7">The sequence shown here is derived from an EMBL/GenBank/DDBJ whole genome shotgun (WGS) entry which is preliminary data.</text>
</comment>
<evidence type="ECO:0000256" key="3">
    <source>
        <dbReference type="ARBA" id="ARBA00023163"/>
    </source>
</evidence>